<dbReference type="RefSeq" id="XP_052949638.1">
    <property type="nucleotide sequence ID" value="XM_053087915.1"/>
</dbReference>
<comment type="caution">
    <text evidence="1">The sequence shown here is derived from an EMBL/GenBank/DDBJ whole genome shotgun (WGS) entry which is preliminary data.</text>
</comment>
<evidence type="ECO:0000313" key="2">
    <source>
        <dbReference type="Proteomes" id="UP001164286"/>
    </source>
</evidence>
<protein>
    <submittedName>
        <fullName evidence="1">Uncharacterized protein</fullName>
    </submittedName>
</protein>
<name>A0AA38HGT5_9TREE</name>
<gene>
    <name evidence="1" type="ORF">MKK02DRAFT_29826</name>
</gene>
<accession>A0AA38HGT5</accession>
<organism evidence="1 2">
    <name type="scientific">Dioszegia hungarica</name>
    <dbReference type="NCBI Taxonomy" id="4972"/>
    <lineage>
        <taxon>Eukaryota</taxon>
        <taxon>Fungi</taxon>
        <taxon>Dikarya</taxon>
        <taxon>Basidiomycota</taxon>
        <taxon>Agaricomycotina</taxon>
        <taxon>Tremellomycetes</taxon>
        <taxon>Tremellales</taxon>
        <taxon>Bulleribasidiaceae</taxon>
        <taxon>Dioszegia</taxon>
    </lineage>
</organism>
<keyword evidence="2" id="KW-1185">Reference proteome</keyword>
<dbReference type="AlphaFoldDB" id="A0AA38HGT5"/>
<dbReference type="GeneID" id="77727120"/>
<sequence>MSTAKFDADDRMEDIAEFATLLTEQGIGLTEDGTPPDLNVGTDEFPYEIWSPSNLEEDRDNGVLEHLAPRQTSYGSGASAEAQPSALDSPVSLDYLTLSLDQLQQEIDYMRLLSLDDPARVAALLRQRFPFVGASLSLHDGSTPIDSTVPQLSGHTLAADHGLHWSGHTQIPLLDEHNFITAIPAAPNAESLFMAPASLAQIPADLAGPSSGHHWSVPNPLTIPSDPPGTSALTPDEGHCAQAEAQTVKRLSISMWFPATPTKISKRRYPKRVKKSERTATELEELAAAKSDRSTERQQKSRGCAATKCTFYTEVSSHVAVAGPGEVKYRTDMDPGLPKPVEIPGVSWVGVRISFPADCETELDTADVASRNSRTTTVAQRTQRARAFCRDLQDGLSYGQSAIVRYNPKLELVVERIRYKAADQSTAPADVGTEDDEEM</sequence>
<dbReference type="Proteomes" id="UP001164286">
    <property type="component" value="Unassembled WGS sequence"/>
</dbReference>
<evidence type="ECO:0000313" key="1">
    <source>
        <dbReference type="EMBL" id="KAI9639861.1"/>
    </source>
</evidence>
<dbReference type="EMBL" id="JAKWFO010000001">
    <property type="protein sequence ID" value="KAI9639861.1"/>
    <property type="molecule type" value="Genomic_DNA"/>
</dbReference>
<proteinExistence type="predicted"/>
<reference evidence="1" key="1">
    <citation type="journal article" date="2022" name="G3 (Bethesda)">
        <title>High quality genome of the basidiomycete yeast Dioszegia hungarica PDD-24b-2 isolated from cloud water.</title>
        <authorList>
            <person name="Jarrige D."/>
            <person name="Haridas S."/>
            <person name="Bleykasten-Grosshans C."/>
            <person name="Joly M."/>
            <person name="Nadalig T."/>
            <person name="Sancelme M."/>
            <person name="Vuilleumier S."/>
            <person name="Grigoriev I.V."/>
            <person name="Amato P."/>
            <person name="Bringel F."/>
        </authorList>
    </citation>
    <scope>NUCLEOTIDE SEQUENCE</scope>
    <source>
        <strain evidence="1">PDD-24b-2</strain>
    </source>
</reference>